<evidence type="ECO:0000313" key="3">
    <source>
        <dbReference type="Proteomes" id="UP000014155"/>
    </source>
</evidence>
<sequence>MKWFQPIECDKTVKKALVCDDSNFEEYDFEEYDFKTGKEILNWPNDVFFKASQKYDGIPDDALQNAYMIPVYSKKLMDELASAGIEGIQYLPVKVLNYKDEVQNIFCVANLLNYAEAFDFNKSIYNRFSEDFPNPNVKGAIAGIMKFVLIKEKLEGFDVIRLKEYNQRFFVSEKFVEVFEKNHFTGYSFKEVELI</sequence>
<reference evidence="2 3" key="1">
    <citation type="journal article" date="2013" name="Genome Announc.">
        <title>Draft Genome Sequence of the Cellulolytic, Mesophilic, Anaerobic Bacterium Clostridium termitidis Strain CT1112 (DSM 5398).</title>
        <authorList>
            <person name="Lal S."/>
            <person name="Ramachandran U."/>
            <person name="Zhang X."/>
            <person name="Munir R."/>
            <person name="Sparling R."/>
            <person name="Levin D.B."/>
        </authorList>
    </citation>
    <scope>NUCLEOTIDE SEQUENCE [LARGE SCALE GENOMIC DNA]</scope>
    <source>
        <strain evidence="2 3">CT1112</strain>
    </source>
</reference>
<dbReference type="Proteomes" id="UP000014155">
    <property type="component" value="Unassembled WGS sequence"/>
</dbReference>
<feature type="domain" description="Immunity MXAN-0049 protein" evidence="1">
    <location>
        <begin position="30"/>
        <end position="193"/>
    </location>
</feature>
<dbReference type="PATRIC" id="fig|1195236.3.peg.3707"/>
<comment type="caution">
    <text evidence="2">The sequence shown here is derived from an EMBL/GenBank/DDBJ whole genome shotgun (WGS) entry which is preliminary data.</text>
</comment>
<evidence type="ECO:0000259" key="1">
    <source>
        <dbReference type="Pfam" id="PF07791"/>
    </source>
</evidence>
<dbReference type="Pfam" id="PF07791">
    <property type="entry name" value="Imm11"/>
    <property type="match status" value="1"/>
</dbReference>
<accession>S0FGZ9</accession>
<proteinExistence type="predicted"/>
<evidence type="ECO:0000313" key="2">
    <source>
        <dbReference type="EMBL" id="EMS70885.1"/>
    </source>
</evidence>
<dbReference type="RefSeq" id="WP_004627774.1">
    <property type="nucleotide sequence ID" value="NZ_AORV01000046.1"/>
</dbReference>
<keyword evidence="3" id="KW-1185">Reference proteome</keyword>
<dbReference type="InterPro" id="IPR012433">
    <property type="entry name" value="Imm11"/>
</dbReference>
<organism evidence="2 3">
    <name type="scientific">Ruminiclostridium cellobioparum subsp. termitidis CT1112</name>
    <dbReference type="NCBI Taxonomy" id="1195236"/>
    <lineage>
        <taxon>Bacteria</taxon>
        <taxon>Bacillati</taxon>
        <taxon>Bacillota</taxon>
        <taxon>Clostridia</taxon>
        <taxon>Eubacteriales</taxon>
        <taxon>Oscillospiraceae</taxon>
        <taxon>Ruminiclostridium</taxon>
    </lineage>
</organism>
<name>S0FGZ9_RUMCE</name>
<protein>
    <recommendedName>
        <fullName evidence="1">Immunity MXAN-0049 protein domain-containing protein</fullName>
    </recommendedName>
</protein>
<gene>
    <name evidence="2" type="ORF">CTER_3484</name>
</gene>
<dbReference type="STRING" id="1195236.CTER_3484"/>
<dbReference type="EMBL" id="AORV01000046">
    <property type="protein sequence ID" value="EMS70885.1"/>
    <property type="molecule type" value="Genomic_DNA"/>
</dbReference>
<dbReference type="AlphaFoldDB" id="S0FGZ9"/>